<sequence>MVTDMSKPLLILIAGPYRSGTDGDPARIARNLERLEAASWPIYERGHVPMIGEWVALPILRVASTDASGPGASDGSMPTGAGPVEGDVMYTTAHRLLQHCDAVLRLEGASHGADQDVRIAEARGIPVYRSIDEIPVFAADAAA</sequence>
<organism evidence="1 2">
    <name type="scientific">Agromyces cerinus subsp. cerinus</name>
    <dbReference type="NCBI Taxonomy" id="232089"/>
    <lineage>
        <taxon>Bacteria</taxon>
        <taxon>Bacillati</taxon>
        <taxon>Actinomycetota</taxon>
        <taxon>Actinomycetes</taxon>
        <taxon>Micrococcales</taxon>
        <taxon>Microbacteriaceae</taxon>
        <taxon>Agromyces</taxon>
    </lineage>
</organism>
<dbReference type="Gene3D" id="3.40.50.10400">
    <property type="entry name" value="Hypothetical protein PA1492"/>
    <property type="match status" value="1"/>
</dbReference>
<evidence type="ECO:0000313" key="2">
    <source>
        <dbReference type="Proteomes" id="UP000184699"/>
    </source>
</evidence>
<dbReference type="STRING" id="232089.SAMN05443544_1339"/>
<dbReference type="Proteomes" id="UP000184699">
    <property type="component" value="Unassembled WGS sequence"/>
</dbReference>
<accession>A0A1N6EPI2</accession>
<proteinExistence type="predicted"/>
<reference evidence="2" key="1">
    <citation type="submission" date="2016-11" db="EMBL/GenBank/DDBJ databases">
        <authorList>
            <person name="Varghese N."/>
            <person name="Submissions S."/>
        </authorList>
    </citation>
    <scope>NUCLEOTIDE SEQUENCE [LARGE SCALE GENOMIC DNA]</scope>
    <source>
        <strain evidence="2">DSM 8595</strain>
    </source>
</reference>
<evidence type="ECO:0008006" key="3">
    <source>
        <dbReference type="Google" id="ProtNLM"/>
    </source>
</evidence>
<name>A0A1N6EPI2_9MICO</name>
<gene>
    <name evidence="1" type="ORF">SAMN05443544_1339</name>
</gene>
<keyword evidence="2" id="KW-1185">Reference proteome</keyword>
<dbReference type="AlphaFoldDB" id="A0A1N6EPI2"/>
<dbReference type="EMBL" id="FSRJ01000002">
    <property type="protein sequence ID" value="SIN84877.1"/>
    <property type="molecule type" value="Genomic_DNA"/>
</dbReference>
<evidence type="ECO:0000313" key="1">
    <source>
        <dbReference type="EMBL" id="SIN84877.1"/>
    </source>
</evidence>
<protein>
    <recommendedName>
        <fullName evidence="3">Phosphoglycerate kinase</fullName>
    </recommendedName>
</protein>